<protein>
    <submittedName>
        <fullName evidence="1">Uncharacterized protein</fullName>
    </submittedName>
</protein>
<proteinExistence type="predicted"/>
<name>A0ABN8HQ83_9NEOP</name>
<dbReference type="Proteomes" id="UP000837857">
    <property type="component" value="Chromosome 11"/>
</dbReference>
<organism evidence="1 2">
    <name type="scientific">Iphiclides podalirius</name>
    <name type="common">scarce swallowtail</name>
    <dbReference type="NCBI Taxonomy" id="110791"/>
    <lineage>
        <taxon>Eukaryota</taxon>
        <taxon>Metazoa</taxon>
        <taxon>Ecdysozoa</taxon>
        <taxon>Arthropoda</taxon>
        <taxon>Hexapoda</taxon>
        <taxon>Insecta</taxon>
        <taxon>Pterygota</taxon>
        <taxon>Neoptera</taxon>
        <taxon>Endopterygota</taxon>
        <taxon>Lepidoptera</taxon>
        <taxon>Glossata</taxon>
        <taxon>Ditrysia</taxon>
        <taxon>Papilionoidea</taxon>
        <taxon>Papilionidae</taxon>
        <taxon>Papilioninae</taxon>
        <taxon>Iphiclides</taxon>
    </lineage>
</organism>
<evidence type="ECO:0000313" key="1">
    <source>
        <dbReference type="EMBL" id="CAH2039694.1"/>
    </source>
</evidence>
<keyword evidence="2" id="KW-1185">Reference proteome</keyword>
<accession>A0ABN8HQ83</accession>
<sequence length="100" mass="10990">MLTQHRGNSEKFRAFDNPDCYEAPGVGYRLRICLPQQPWSGPLTLLGAVRREECAAYAARPFAELGAASPLSRLPTFPPFCVCHLEAASVDPARIQECAL</sequence>
<evidence type="ECO:0000313" key="2">
    <source>
        <dbReference type="Proteomes" id="UP000837857"/>
    </source>
</evidence>
<reference evidence="1" key="1">
    <citation type="submission" date="2022-03" db="EMBL/GenBank/DDBJ databases">
        <authorList>
            <person name="Martin H S."/>
        </authorList>
    </citation>
    <scope>NUCLEOTIDE SEQUENCE</scope>
</reference>
<dbReference type="EMBL" id="OW152823">
    <property type="protein sequence ID" value="CAH2039694.1"/>
    <property type="molecule type" value="Genomic_DNA"/>
</dbReference>
<gene>
    <name evidence="1" type="ORF">IPOD504_LOCUS1899</name>
</gene>
<feature type="non-terminal residue" evidence="1">
    <location>
        <position position="100"/>
    </location>
</feature>